<dbReference type="Pfam" id="PF02591">
    <property type="entry name" value="Zn_ribbon_9"/>
    <property type="match status" value="1"/>
</dbReference>
<feature type="region of interest" description="Disordered" evidence="1">
    <location>
        <begin position="90"/>
        <end position="111"/>
    </location>
</feature>
<dbReference type="AlphaFoldDB" id="A0A017TF96"/>
<dbReference type="PANTHER" id="PTHR39082">
    <property type="entry name" value="PHOSPHOLIPASE C-BETA-2-RELATED"/>
    <property type="match status" value="1"/>
</dbReference>
<feature type="domain" description="C4-type zinc ribbon" evidence="2">
    <location>
        <begin position="211"/>
        <end position="243"/>
    </location>
</feature>
<keyword evidence="4" id="KW-1185">Reference proteome</keyword>
<dbReference type="Gene3D" id="1.10.287.1490">
    <property type="match status" value="1"/>
</dbReference>
<evidence type="ECO:0000256" key="1">
    <source>
        <dbReference type="SAM" id="MobiDB-lite"/>
    </source>
</evidence>
<dbReference type="EMBL" id="ASRX01000006">
    <property type="protein sequence ID" value="EYF07919.1"/>
    <property type="molecule type" value="Genomic_DNA"/>
</dbReference>
<dbReference type="InterPro" id="IPR052376">
    <property type="entry name" value="Oxidative_Scav/Glycosyltrans"/>
</dbReference>
<sequence>MGLPSNKETKEHVSIRDQIPPLEELSAIDVDLRRIEEQLGKHRGQLAGMRSEVKSLEDRLKVDRESLSAMDKTRSELQIELRQMANQIERSREKLNRSRNERESMAAQREVEELRKLVRDREEELERLTGAADGARTSISDADGKLTDVSRALEGTAPGATESLATLEAEKAVRLEERAKVASKLPSTLYRRYESIRTRRPVAIARVTNGTCQGCHMSIPPMMFQQMRHMDEFKQCPSCIRIIYYHVPLETASSADPSRA</sequence>
<reference evidence="3 4" key="1">
    <citation type="submission" date="2013-05" db="EMBL/GenBank/DDBJ databases">
        <title>Genome assembly of Chondromyces apiculatus DSM 436.</title>
        <authorList>
            <person name="Sharma G."/>
            <person name="Khatri I."/>
            <person name="Kaur C."/>
            <person name="Mayilraj S."/>
            <person name="Subramanian S."/>
        </authorList>
    </citation>
    <scope>NUCLEOTIDE SEQUENCE [LARGE SCALE GENOMIC DNA]</scope>
    <source>
        <strain evidence="3 4">DSM 436</strain>
    </source>
</reference>
<dbReference type="STRING" id="1192034.CAP_6941"/>
<protein>
    <recommendedName>
        <fullName evidence="2">C4-type zinc ribbon domain-containing protein</fullName>
    </recommendedName>
</protein>
<gene>
    <name evidence="3" type="ORF">CAP_6941</name>
</gene>
<evidence type="ECO:0000313" key="4">
    <source>
        <dbReference type="Proteomes" id="UP000019678"/>
    </source>
</evidence>
<dbReference type="eggNOG" id="COG1579">
    <property type="taxonomic scope" value="Bacteria"/>
</dbReference>
<dbReference type="PANTHER" id="PTHR39082:SF1">
    <property type="entry name" value="SCAVENGER RECEPTOR CLASS A MEMBER 3"/>
    <property type="match status" value="1"/>
</dbReference>
<dbReference type="InterPro" id="IPR003743">
    <property type="entry name" value="Zf-RING_7"/>
</dbReference>
<accession>A0A017TF96</accession>
<evidence type="ECO:0000313" key="3">
    <source>
        <dbReference type="EMBL" id="EYF07919.1"/>
    </source>
</evidence>
<dbReference type="Proteomes" id="UP000019678">
    <property type="component" value="Unassembled WGS sequence"/>
</dbReference>
<name>A0A017TF96_9BACT</name>
<organism evidence="3 4">
    <name type="scientific">Chondromyces apiculatus DSM 436</name>
    <dbReference type="NCBI Taxonomy" id="1192034"/>
    <lineage>
        <taxon>Bacteria</taxon>
        <taxon>Pseudomonadati</taxon>
        <taxon>Myxococcota</taxon>
        <taxon>Polyangia</taxon>
        <taxon>Polyangiales</taxon>
        <taxon>Polyangiaceae</taxon>
        <taxon>Chondromyces</taxon>
    </lineage>
</organism>
<proteinExistence type="predicted"/>
<evidence type="ECO:0000259" key="2">
    <source>
        <dbReference type="Pfam" id="PF02591"/>
    </source>
</evidence>
<comment type="caution">
    <text evidence="3">The sequence shown here is derived from an EMBL/GenBank/DDBJ whole genome shotgun (WGS) entry which is preliminary data.</text>
</comment>